<dbReference type="RefSeq" id="WP_234985491.1">
    <property type="nucleotide sequence ID" value="NZ_FNGO01000005.1"/>
</dbReference>
<comment type="similarity">
    <text evidence="8">Belongs to the NhaC Na(+)/H(+) (TC 2.A.35) antiporter family.</text>
</comment>
<evidence type="ECO:0000256" key="9">
    <source>
        <dbReference type="SAM" id="Phobius"/>
    </source>
</evidence>
<feature type="transmembrane region" description="Helical" evidence="9">
    <location>
        <begin position="268"/>
        <end position="294"/>
    </location>
</feature>
<evidence type="ECO:0000313" key="11">
    <source>
        <dbReference type="EMBL" id="SDL49608.1"/>
    </source>
</evidence>
<feature type="transmembrane region" description="Helical" evidence="9">
    <location>
        <begin position="99"/>
        <end position="119"/>
    </location>
</feature>
<sequence>MNSEANSGREPTLKEAALGMLLIILILVVTLQIEIVLEVSLVLGVIISALIAAYLGYGWEEIRTGMLEGISNGMIACLILITVGMVVGSWIIGGTIQTLIYYGLQILSPAIFLPAAFFLGGLTSVLIGSSFGTIATMGVVLLGIGEGLGMPSSMVVGAIVSGAVFGDKLSPLSDSTNLASAMSGADLFKHVRSMLWVTLPAAGISLVFYAVLGLGQAGDTMDVDQVREITETLAANYNLSLLTLVPPVLVIIMAVMKIPALITLITSFITASVFAIITQGAGIQSLLIAAGPGYTAETGVEVVDGLLTHGGIDMMLNTVAMVIAATAMGGILEKIGVLKTILSGLRDHVQTPRGLVLATLASTYLVTLASAEMYVSIILPGRTFQPAYREMGLDLSVLSRTLESAATLGNFILPWGVAALYVQGVLDIGFSYIPYAFLSFIAPMIVIVYAYKNIAMWKTQ</sequence>
<dbReference type="PANTHER" id="PTHR33451:SF3">
    <property type="entry name" value="MALATE-2H(+)_NA(+)-LACTATE ANTIPORTER"/>
    <property type="match status" value="1"/>
</dbReference>
<keyword evidence="4" id="KW-1003">Cell membrane</keyword>
<dbReference type="GO" id="GO:0005886">
    <property type="term" value="C:plasma membrane"/>
    <property type="evidence" value="ECO:0007669"/>
    <property type="project" value="UniProtKB-SubCell"/>
</dbReference>
<organism evidence="11 12">
    <name type="scientific">Halarsenatibacter silvermanii</name>
    <dbReference type="NCBI Taxonomy" id="321763"/>
    <lineage>
        <taxon>Bacteria</taxon>
        <taxon>Bacillati</taxon>
        <taxon>Bacillota</taxon>
        <taxon>Clostridia</taxon>
        <taxon>Halanaerobiales</taxon>
        <taxon>Halarsenatibacteraceae</taxon>
        <taxon>Halarsenatibacter</taxon>
    </lineage>
</organism>
<feature type="transmembrane region" description="Helical" evidence="9">
    <location>
        <begin position="125"/>
        <end position="144"/>
    </location>
</feature>
<evidence type="ECO:0000313" key="12">
    <source>
        <dbReference type="Proteomes" id="UP000199476"/>
    </source>
</evidence>
<protein>
    <submittedName>
        <fullName evidence="11">Transporter, NhaC family</fullName>
    </submittedName>
</protein>
<feature type="transmembrane region" description="Helical" evidence="9">
    <location>
        <begin position="237"/>
        <end position="256"/>
    </location>
</feature>
<evidence type="ECO:0000256" key="4">
    <source>
        <dbReference type="ARBA" id="ARBA00022475"/>
    </source>
</evidence>
<feature type="domain" description="Na+/H+ antiporter NhaC-like C-terminal" evidence="10">
    <location>
        <begin position="162"/>
        <end position="451"/>
    </location>
</feature>
<evidence type="ECO:0000256" key="1">
    <source>
        <dbReference type="ARBA" id="ARBA00004651"/>
    </source>
</evidence>
<keyword evidence="2" id="KW-0813">Transport</keyword>
<gene>
    <name evidence="11" type="ORF">SAMN04488692_10530</name>
</gene>
<feature type="transmembrane region" description="Helical" evidence="9">
    <location>
        <begin position="354"/>
        <end position="379"/>
    </location>
</feature>
<feature type="transmembrane region" description="Helical" evidence="9">
    <location>
        <begin position="195"/>
        <end position="217"/>
    </location>
</feature>
<feature type="transmembrane region" description="Helical" evidence="9">
    <location>
        <begin position="16"/>
        <end position="33"/>
    </location>
</feature>
<comment type="subcellular location">
    <subcellularLocation>
        <location evidence="1">Cell membrane</location>
        <topology evidence="1">Multi-pass membrane protein</topology>
    </subcellularLocation>
</comment>
<feature type="transmembrane region" description="Helical" evidence="9">
    <location>
        <begin position="314"/>
        <end position="333"/>
    </location>
</feature>
<dbReference type="Pfam" id="PF03553">
    <property type="entry name" value="Na_H_antiporter"/>
    <property type="match status" value="1"/>
</dbReference>
<keyword evidence="5 9" id="KW-0812">Transmembrane</keyword>
<dbReference type="GO" id="GO:0015297">
    <property type="term" value="F:antiporter activity"/>
    <property type="evidence" value="ECO:0007669"/>
    <property type="project" value="UniProtKB-KW"/>
</dbReference>
<dbReference type="STRING" id="321763.SAMN04488692_10530"/>
<keyword evidence="12" id="KW-1185">Reference proteome</keyword>
<evidence type="ECO:0000259" key="10">
    <source>
        <dbReference type="Pfam" id="PF03553"/>
    </source>
</evidence>
<evidence type="ECO:0000256" key="5">
    <source>
        <dbReference type="ARBA" id="ARBA00022692"/>
    </source>
</evidence>
<evidence type="ECO:0000256" key="7">
    <source>
        <dbReference type="ARBA" id="ARBA00023136"/>
    </source>
</evidence>
<dbReference type="EMBL" id="FNGO01000005">
    <property type="protein sequence ID" value="SDL49608.1"/>
    <property type="molecule type" value="Genomic_DNA"/>
</dbReference>
<keyword evidence="6 9" id="KW-1133">Transmembrane helix</keyword>
<dbReference type="AlphaFoldDB" id="A0A1G9KII8"/>
<evidence type="ECO:0000256" key="2">
    <source>
        <dbReference type="ARBA" id="ARBA00022448"/>
    </source>
</evidence>
<reference evidence="11 12" key="1">
    <citation type="submission" date="2016-10" db="EMBL/GenBank/DDBJ databases">
        <authorList>
            <person name="de Groot N.N."/>
        </authorList>
    </citation>
    <scope>NUCLEOTIDE SEQUENCE [LARGE SCALE GENOMIC DNA]</scope>
    <source>
        <strain evidence="11 12">SLAS-1</strain>
    </source>
</reference>
<name>A0A1G9KII8_9FIRM</name>
<dbReference type="InterPro" id="IPR052180">
    <property type="entry name" value="NhaC_Na-H+_Antiporter"/>
</dbReference>
<proteinExistence type="inferred from homology"/>
<feature type="transmembrane region" description="Helical" evidence="9">
    <location>
        <begin position="432"/>
        <end position="451"/>
    </location>
</feature>
<evidence type="ECO:0000256" key="6">
    <source>
        <dbReference type="ARBA" id="ARBA00022989"/>
    </source>
</evidence>
<accession>A0A1G9KII8</accession>
<dbReference type="Proteomes" id="UP000199476">
    <property type="component" value="Unassembled WGS sequence"/>
</dbReference>
<feature type="transmembrane region" description="Helical" evidence="9">
    <location>
        <begin position="69"/>
        <end position="92"/>
    </location>
</feature>
<dbReference type="InterPro" id="IPR004770">
    <property type="entry name" value="Na/H_antiport_NhaC"/>
</dbReference>
<keyword evidence="7 9" id="KW-0472">Membrane</keyword>
<evidence type="ECO:0000256" key="8">
    <source>
        <dbReference type="ARBA" id="ARBA00038435"/>
    </source>
</evidence>
<dbReference type="NCBIfam" id="TIGR00931">
    <property type="entry name" value="antiport_nhaC"/>
    <property type="match status" value="1"/>
</dbReference>
<keyword evidence="3" id="KW-0050">Antiport</keyword>
<dbReference type="InterPro" id="IPR018461">
    <property type="entry name" value="Na/H_Antiport_NhaC-like_C"/>
</dbReference>
<dbReference type="PANTHER" id="PTHR33451">
    <property type="entry name" value="MALATE-2H(+)/NA(+)-LACTATE ANTIPORTER"/>
    <property type="match status" value="1"/>
</dbReference>
<evidence type="ECO:0000256" key="3">
    <source>
        <dbReference type="ARBA" id="ARBA00022449"/>
    </source>
</evidence>